<evidence type="ECO:0000256" key="4">
    <source>
        <dbReference type="ARBA" id="ARBA00023163"/>
    </source>
</evidence>
<dbReference type="PANTHER" id="PTHR43280">
    <property type="entry name" value="ARAC-FAMILY TRANSCRIPTIONAL REGULATOR"/>
    <property type="match status" value="1"/>
</dbReference>
<feature type="domain" description="HTH araC/xylS-type" evidence="5">
    <location>
        <begin position="190"/>
        <end position="288"/>
    </location>
</feature>
<dbReference type="InterPro" id="IPR020449">
    <property type="entry name" value="Tscrpt_reg_AraC-type_HTH"/>
</dbReference>
<dbReference type="EMBL" id="JACHHW010000008">
    <property type="protein sequence ID" value="MBB5188619.1"/>
    <property type="molecule type" value="Genomic_DNA"/>
</dbReference>
<gene>
    <name evidence="6" type="ORF">HNQ57_002909</name>
</gene>
<dbReference type="InterPro" id="IPR018060">
    <property type="entry name" value="HTH_AraC"/>
</dbReference>
<dbReference type="SUPFAM" id="SSF51215">
    <property type="entry name" value="Regulatory protein AraC"/>
    <property type="match status" value="1"/>
</dbReference>
<evidence type="ECO:0000313" key="6">
    <source>
        <dbReference type="EMBL" id="MBB5188619.1"/>
    </source>
</evidence>
<dbReference type="GO" id="GO:0003700">
    <property type="term" value="F:DNA-binding transcription factor activity"/>
    <property type="evidence" value="ECO:0007669"/>
    <property type="project" value="InterPro"/>
</dbReference>
<keyword evidence="1" id="KW-0805">Transcription regulation</keyword>
<keyword evidence="7" id="KW-1185">Reference proteome</keyword>
<dbReference type="Proteomes" id="UP000536640">
    <property type="component" value="Unassembled WGS sequence"/>
</dbReference>
<evidence type="ECO:0000256" key="3">
    <source>
        <dbReference type="ARBA" id="ARBA00023159"/>
    </source>
</evidence>
<dbReference type="RefSeq" id="WP_184464117.1">
    <property type="nucleotide sequence ID" value="NZ_JACHHW010000008.1"/>
</dbReference>
<name>A0A840R5Q8_9GAMM</name>
<dbReference type="PROSITE" id="PS00041">
    <property type="entry name" value="HTH_ARAC_FAMILY_1"/>
    <property type="match status" value="1"/>
</dbReference>
<dbReference type="GO" id="GO:0043565">
    <property type="term" value="F:sequence-specific DNA binding"/>
    <property type="evidence" value="ECO:0007669"/>
    <property type="project" value="InterPro"/>
</dbReference>
<dbReference type="Gene3D" id="1.10.10.60">
    <property type="entry name" value="Homeodomain-like"/>
    <property type="match status" value="2"/>
</dbReference>
<keyword evidence="2 6" id="KW-0238">DNA-binding</keyword>
<keyword evidence="3" id="KW-0010">Activator</keyword>
<dbReference type="InterPro" id="IPR003313">
    <property type="entry name" value="AraC-bd"/>
</dbReference>
<evidence type="ECO:0000313" key="7">
    <source>
        <dbReference type="Proteomes" id="UP000536640"/>
    </source>
</evidence>
<dbReference type="Gene3D" id="2.60.120.280">
    <property type="entry name" value="Regulatory protein AraC"/>
    <property type="match status" value="1"/>
</dbReference>
<dbReference type="Pfam" id="PF02311">
    <property type="entry name" value="AraC_binding"/>
    <property type="match status" value="1"/>
</dbReference>
<dbReference type="SUPFAM" id="SSF46689">
    <property type="entry name" value="Homeodomain-like"/>
    <property type="match status" value="2"/>
</dbReference>
<dbReference type="InterPro" id="IPR018062">
    <property type="entry name" value="HTH_AraC-typ_CS"/>
</dbReference>
<dbReference type="CDD" id="cd06986">
    <property type="entry name" value="cupin_MmsR-like_N"/>
    <property type="match status" value="1"/>
</dbReference>
<accession>A0A840R5Q8</accession>
<proteinExistence type="predicted"/>
<dbReference type="SMART" id="SM00342">
    <property type="entry name" value="HTH_ARAC"/>
    <property type="match status" value="1"/>
</dbReference>
<comment type="caution">
    <text evidence="6">The sequence shown here is derived from an EMBL/GenBank/DDBJ whole genome shotgun (WGS) entry which is preliminary data.</text>
</comment>
<dbReference type="PRINTS" id="PR00032">
    <property type="entry name" value="HTHARAC"/>
</dbReference>
<dbReference type="InterPro" id="IPR009057">
    <property type="entry name" value="Homeodomain-like_sf"/>
</dbReference>
<evidence type="ECO:0000256" key="2">
    <source>
        <dbReference type="ARBA" id="ARBA00023125"/>
    </source>
</evidence>
<dbReference type="InterPro" id="IPR037923">
    <property type="entry name" value="HTH-like"/>
</dbReference>
<evidence type="ECO:0000256" key="1">
    <source>
        <dbReference type="ARBA" id="ARBA00023015"/>
    </source>
</evidence>
<organism evidence="6 7">
    <name type="scientific">Zhongshania antarctica</name>
    <dbReference type="NCBI Taxonomy" id="641702"/>
    <lineage>
        <taxon>Bacteria</taxon>
        <taxon>Pseudomonadati</taxon>
        <taxon>Pseudomonadota</taxon>
        <taxon>Gammaproteobacteria</taxon>
        <taxon>Cellvibrionales</taxon>
        <taxon>Spongiibacteraceae</taxon>
        <taxon>Zhongshania</taxon>
    </lineage>
</organism>
<evidence type="ECO:0000259" key="5">
    <source>
        <dbReference type="PROSITE" id="PS01124"/>
    </source>
</evidence>
<dbReference type="PANTHER" id="PTHR43280:SF30">
    <property type="entry name" value="MMSAB OPERON REGULATORY PROTEIN"/>
    <property type="match status" value="1"/>
</dbReference>
<dbReference type="Pfam" id="PF12833">
    <property type="entry name" value="HTH_18"/>
    <property type="match status" value="1"/>
</dbReference>
<sequence>MAITSDWPLPPQGIRFLTPQFVQTQLAAHPLTEGLYPLAMGYYPVAFDHRMQRQQHDSHLLIYCIAGKGTLLCDDKHYQVTSGDMFLLAPDRAHAYHADRDDPWTIYWLHFKGRLANDFYQHIDLSSPCFNIGVQPRVVRIFDGLSELRRSAYQFSEFVQGGHQLQALLSYIALLVRQQRPQSGKALNWERLRATMQEHIHGQLNLDELAAGVKLSKYHFTKKFKAHTGQSPIQYFINMKIQRACYLLDSTSQSVKQVAAAVGYDDAYYFSRLFKKTIGLAPSEYRQHRRS</sequence>
<reference evidence="6 7" key="1">
    <citation type="submission" date="2020-08" db="EMBL/GenBank/DDBJ databases">
        <title>Genomic Encyclopedia of Type Strains, Phase IV (KMG-IV): sequencing the most valuable type-strain genomes for metagenomic binning, comparative biology and taxonomic classification.</title>
        <authorList>
            <person name="Goeker M."/>
        </authorList>
    </citation>
    <scope>NUCLEOTIDE SEQUENCE [LARGE SCALE GENOMIC DNA]</scope>
    <source>
        <strain evidence="6 7">DSM 25701</strain>
    </source>
</reference>
<dbReference type="PROSITE" id="PS01124">
    <property type="entry name" value="HTH_ARAC_FAMILY_2"/>
    <property type="match status" value="1"/>
</dbReference>
<protein>
    <submittedName>
        <fullName evidence="6">AraC-like DNA-binding protein</fullName>
    </submittedName>
</protein>
<keyword evidence="4" id="KW-0804">Transcription</keyword>
<dbReference type="AlphaFoldDB" id="A0A840R5Q8"/>